<feature type="transmembrane region" description="Helical" evidence="1">
    <location>
        <begin position="68"/>
        <end position="88"/>
    </location>
</feature>
<accession>E0IDL7</accession>
<dbReference type="EMBL" id="AEDD01000011">
    <property type="protein sequence ID" value="EFM09221.1"/>
    <property type="molecule type" value="Genomic_DNA"/>
</dbReference>
<proteinExistence type="predicted"/>
<gene>
    <name evidence="2" type="ORF">PaecuDRAFT_3758</name>
</gene>
<dbReference type="AlphaFoldDB" id="E0IDL7"/>
<evidence type="ECO:0000313" key="2">
    <source>
        <dbReference type="EMBL" id="EFM09221.1"/>
    </source>
</evidence>
<name>E0IDL7_9BACL</name>
<protein>
    <submittedName>
        <fullName evidence="2">FxsA cytoplasmic membrane protein</fullName>
    </submittedName>
</protein>
<keyword evidence="3" id="KW-1185">Reference proteome</keyword>
<evidence type="ECO:0000256" key="1">
    <source>
        <dbReference type="SAM" id="Phobius"/>
    </source>
</evidence>
<dbReference type="eggNOG" id="COG3030">
    <property type="taxonomic scope" value="Bacteria"/>
</dbReference>
<dbReference type="Proteomes" id="UP000005387">
    <property type="component" value="Unassembled WGS sequence"/>
</dbReference>
<dbReference type="GO" id="GO:0016020">
    <property type="term" value="C:membrane"/>
    <property type="evidence" value="ECO:0007669"/>
    <property type="project" value="InterPro"/>
</dbReference>
<keyword evidence="1" id="KW-1133">Transmembrane helix</keyword>
<reference evidence="2 3" key="1">
    <citation type="submission" date="2010-07" db="EMBL/GenBank/DDBJ databases">
        <title>The draft genome of Paenibacillus curdlanolyticus YK9.</title>
        <authorList>
            <consortium name="US DOE Joint Genome Institute (JGI-PGF)"/>
            <person name="Lucas S."/>
            <person name="Copeland A."/>
            <person name="Lapidus A."/>
            <person name="Cheng J.-F."/>
            <person name="Bruce D."/>
            <person name="Goodwin L."/>
            <person name="Pitluck S."/>
            <person name="Land M.L."/>
            <person name="Hauser L."/>
            <person name="Chang Y.-J."/>
            <person name="Jeffries C."/>
            <person name="Anderson I.J."/>
            <person name="Johnson E."/>
            <person name="Loganathan U."/>
            <person name="Mulhopadhyay B."/>
            <person name="Kyrpides N."/>
            <person name="Woyke T.J."/>
        </authorList>
    </citation>
    <scope>NUCLEOTIDE SEQUENCE [LARGE SCALE GENOMIC DNA]</scope>
    <source>
        <strain evidence="2 3">YK9</strain>
    </source>
</reference>
<dbReference type="Pfam" id="PF04186">
    <property type="entry name" value="FxsA"/>
    <property type="match status" value="1"/>
</dbReference>
<keyword evidence="1" id="KW-0812">Transmembrane</keyword>
<evidence type="ECO:0000313" key="3">
    <source>
        <dbReference type="Proteomes" id="UP000005387"/>
    </source>
</evidence>
<dbReference type="STRING" id="717606.PaecuDRAFT_3758"/>
<dbReference type="PANTHER" id="PTHR35335">
    <property type="entry name" value="UPF0716 PROTEIN FXSA"/>
    <property type="match status" value="1"/>
</dbReference>
<dbReference type="NCBIfam" id="NF008528">
    <property type="entry name" value="PRK11463.1-2"/>
    <property type="match status" value="1"/>
</dbReference>
<keyword evidence="1" id="KW-0472">Membrane</keyword>
<dbReference type="InterPro" id="IPR007313">
    <property type="entry name" value="FxsA"/>
</dbReference>
<sequence>MRKWLLALLIIIPALELWTIVTVGSWIGGGTVLLLLLLVGFGGFYVAKAEGRKAWLEVQRLMQQGQPPGPAILDGLCILAGGLLLMIPGFISDIVGLTLLFPLTRPLYRRVMLQFIERKMRGGGGGRGGGTTFTIGRW</sequence>
<dbReference type="PANTHER" id="PTHR35335:SF1">
    <property type="entry name" value="UPF0716 PROTEIN FXSA"/>
    <property type="match status" value="1"/>
</dbReference>
<organism evidence="2 3">
    <name type="scientific">Paenibacillus curdlanolyticus YK9</name>
    <dbReference type="NCBI Taxonomy" id="717606"/>
    <lineage>
        <taxon>Bacteria</taxon>
        <taxon>Bacillati</taxon>
        <taxon>Bacillota</taxon>
        <taxon>Bacilli</taxon>
        <taxon>Bacillales</taxon>
        <taxon>Paenibacillaceae</taxon>
        <taxon>Paenibacillus</taxon>
    </lineage>
</organism>
<feature type="transmembrane region" description="Helical" evidence="1">
    <location>
        <begin position="26"/>
        <end position="47"/>
    </location>
</feature>